<evidence type="ECO:0000313" key="1">
    <source>
        <dbReference type="EMBL" id="KAF9646734.1"/>
    </source>
</evidence>
<reference evidence="1" key="2">
    <citation type="journal article" date="2020" name="Nat. Commun.">
        <title>Large-scale genome sequencing of mycorrhizal fungi provides insights into the early evolution of symbiotic traits.</title>
        <authorList>
            <person name="Miyauchi S."/>
            <person name="Kiss E."/>
            <person name="Kuo A."/>
            <person name="Drula E."/>
            <person name="Kohler A."/>
            <person name="Sanchez-Garcia M."/>
            <person name="Morin E."/>
            <person name="Andreopoulos B."/>
            <person name="Barry K.W."/>
            <person name="Bonito G."/>
            <person name="Buee M."/>
            <person name="Carver A."/>
            <person name="Chen C."/>
            <person name="Cichocki N."/>
            <person name="Clum A."/>
            <person name="Culley D."/>
            <person name="Crous P.W."/>
            <person name="Fauchery L."/>
            <person name="Girlanda M."/>
            <person name="Hayes R.D."/>
            <person name="Keri Z."/>
            <person name="LaButti K."/>
            <person name="Lipzen A."/>
            <person name="Lombard V."/>
            <person name="Magnuson J."/>
            <person name="Maillard F."/>
            <person name="Murat C."/>
            <person name="Nolan M."/>
            <person name="Ohm R.A."/>
            <person name="Pangilinan J."/>
            <person name="Pereira M.F."/>
            <person name="Perotto S."/>
            <person name="Peter M."/>
            <person name="Pfister S."/>
            <person name="Riley R."/>
            <person name="Sitrit Y."/>
            <person name="Stielow J.B."/>
            <person name="Szollosi G."/>
            <person name="Zifcakova L."/>
            <person name="Stursova M."/>
            <person name="Spatafora J.W."/>
            <person name="Tedersoo L."/>
            <person name="Vaario L.M."/>
            <person name="Yamada A."/>
            <person name="Yan M."/>
            <person name="Wang P."/>
            <person name="Xu J."/>
            <person name="Bruns T."/>
            <person name="Baldrian P."/>
            <person name="Vilgalys R."/>
            <person name="Dunand C."/>
            <person name="Henrissat B."/>
            <person name="Grigoriev I.V."/>
            <person name="Hibbett D."/>
            <person name="Nagy L.G."/>
            <person name="Martin F.M."/>
        </authorList>
    </citation>
    <scope>NUCLEOTIDE SEQUENCE</scope>
    <source>
        <strain evidence="1">P2</strain>
    </source>
</reference>
<protein>
    <submittedName>
        <fullName evidence="1">Uncharacterized protein</fullName>
    </submittedName>
</protein>
<comment type="caution">
    <text evidence="1">The sequence shown here is derived from an EMBL/GenBank/DDBJ whole genome shotgun (WGS) entry which is preliminary data.</text>
</comment>
<proteinExistence type="predicted"/>
<keyword evidence="2" id="KW-1185">Reference proteome</keyword>
<gene>
    <name evidence="1" type="ORF">BDM02DRAFT_3270763</name>
</gene>
<sequence length="227" mass="24958">MIVPSVNHPRGGQLSLSIKVFVLPVPTSKPSSNQELASLSNPDDVYIIRGLDQFPLHTIFGIVTRRIRIVISRGPQGAWGDRWLAGWNLNAFAQLGYFVVTVPHLVRLPLDKTSRMASRKVGEESRVPISESDGNISSITIFGCGPWPLEFSWVLASPPQIDTDCTAAAGSRYGGYAIKYFFASIPRDRDKDVSSWIQSDPGFGFGLKVLVCHDGVLDSQHHGILDR</sequence>
<organism evidence="1 2">
    <name type="scientific">Thelephora ganbajun</name>
    <name type="common">Ganba fungus</name>
    <dbReference type="NCBI Taxonomy" id="370292"/>
    <lineage>
        <taxon>Eukaryota</taxon>
        <taxon>Fungi</taxon>
        <taxon>Dikarya</taxon>
        <taxon>Basidiomycota</taxon>
        <taxon>Agaricomycotina</taxon>
        <taxon>Agaricomycetes</taxon>
        <taxon>Thelephorales</taxon>
        <taxon>Thelephoraceae</taxon>
        <taxon>Thelephora</taxon>
    </lineage>
</organism>
<dbReference type="Proteomes" id="UP000886501">
    <property type="component" value="Unassembled WGS sequence"/>
</dbReference>
<accession>A0ACB6ZAF6</accession>
<reference evidence="1" key="1">
    <citation type="submission" date="2019-10" db="EMBL/GenBank/DDBJ databases">
        <authorList>
            <consortium name="DOE Joint Genome Institute"/>
            <person name="Kuo A."/>
            <person name="Miyauchi S."/>
            <person name="Kiss E."/>
            <person name="Drula E."/>
            <person name="Kohler A."/>
            <person name="Sanchez-Garcia M."/>
            <person name="Andreopoulos B."/>
            <person name="Barry K.W."/>
            <person name="Bonito G."/>
            <person name="Buee M."/>
            <person name="Carver A."/>
            <person name="Chen C."/>
            <person name="Cichocki N."/>
            <person name="Clum A."/>
            <person name="Culley D."/>
            <person name="Crous P.W."/>
            <person name="Fauchery L."/>
            <person name="Girlanda M."/>
            <person name="Hayes R."/>
            <person name="Keri Z."/>
            <person name="Labutti K."/>
            <person name="Lipzen A."/>
            <person name="Lombard V."/>
            <person name="Magnuson J."/>
            <person name="Maillard F."/>
            <person name="Morin E."/>
            <person name="Murat C."/>
            <person name="Nolan M."/>
            <person name="Ohm R."/>
            <person name="Pangilinan J."/>
            <person name="Pereira M."/>
            <person name="Perotto S."/>
            <person name="Peter M."/>
            <person name="Riley R."/>
            <person name="Sitrit Y."/>
            <person name="Stielow B."/>
            <person name="Szollosi G."/>
            <person name="Zifcakova L."/>
            <person name="Stursova M."/>
            <person name="Spatafora J.W."/>
            <person name="Tedersoo L."/>
            <person name="Vaario L.-M."/>
            <person name="Yamada A."/>
            <person name="Yan M."/>
            <person name="Wang P."/>
            <person name="Xu J."/>
            <person name="Bruns T."/>
            <person name="Baldrian P."/>
            <person name="Vilgalys R."/>
            <person name="Henrissat B."/>
            <person name="Grigoriev I.V."/>
            <person name="Hibbett D."/>
            <person name="Nagy L.G."/>
            <person name="Martin F.M."/>
        </authorList>
    </citation>
    <scope>NUCLEOTIDE SEQUENCE</scope>
    <source>
        <strain evidence="1">P2</strain>
    </source>
</reference>
<name>A0ACB6ZAF6_THEGA</name>
<evidence type="ECO:0000313" key="2">
    <source>
        <dbReference type="Proteomes" id="UP000886501"/>
    </source>
</evidence>
<dbReference type="EMBL" id="MU118050">
    <property type="protein sequence ID" value="KAF9646734.1"/>
    <property type="molecule type" value="Genomic_DNA"/>
</dbReference>